<protein>
    <submittedName>
        <fullName evidence="2">Uncharacterized protein</fullName>
    </submittedName>
</protein>
<sequence>MRHAQLVPSWNEGALAQFRSKDETVKYRNKRNHDGRKGIRDLPPLQVGNKVRISDLRRYGQVLNISTAPRSYIVSTEKGRQPIEVTAGSSWNSWRGIITSRKETNPGHVRREKLLTLPSTVQDSHYRDSQAEESHPRSPEPAGDSPFRGFSESALGPAEDPPFLAFPAEDTSNPGTNRIQLSGTRSGRVVRKPQKYM</sequence>
<feature type="region of interest" description="Disordered" evidence="1">
    <location>
        <begin position="102"/>
        <end position="197"/>
    </location>
</feature>
<feature type="compositionally biased region" description="Basic residues" evidence="1">
    <location>
        <begin position="188"/>
        <end position="197"/>
    </location>
</feature>
<evidence type="ECO:0000313" key="3">
    <source>
        <dbReference type="Proteomes" id="UP001159363"/>
    </source>
</evidence>
<dbReference type="Proteomes" id="UP001159363">
    <property type="component" value="Chromosome 3"/>
</dbReference>
<reference evidence="2 3" key="1">
    <citation type="submission" date="2023-02" db="EMBL/GenBank/DDBJ databases">
        <title>LHISI_Scaffold_Assembly.</title>
        <authorList>
            <person name="Stuart O.P."/>
            <person name="Cleave R."/>
            <person name="Magrath M.J.L."/>
            <person name="Mikheyev A.S."/>
        </authorList>
    </citation>
    <scope>NUCLEOTIDE SEQUENCE [LARGE SCALE GENOMIC DNA]</scope>
    <source>
        <strain evidence="2">Daus_M_001</strain>
        <tissue evidence="2">Leg muscle</tissue>
    </source>
</reference>
<evidence type="ECO:0000313" key="2">
    <source>
        <dbReference type="EMBL" id="KAJ8889295.1"/>
    </source>
</evidence>
<dbReference type="EMBL" id="JARBHB010000003">
    <property type="protein sequence ID" value="KAJ8889295.1"/>
    <property type="molecule type" value="Genomic_DNA"/>
</dbReference>
<gene>
    <name evidence="2" type="ORF">PR048_008793</name>
</gene>
<name>A0ABQ9HY56_9NEOP</name>
<organism evidence="2 3">
    <name type="scientific">Dryococelus australis</name>
    <dbReference type="NCBI Taxonomy" id="614101"/>
    <lineage>
        <taxon>Eukaryota</taxon>
        <taxon>Metazoa</taxon>
        <taxon>Ecdysozoa</taxon>
        <taxon>Arthropoda</taxon>
        <taxon>Hexapoda</taxon>
        <taxon>Insecta</taxon>
        <taxon>Pterygota</taxon>
        <taxon>Neoptera</taxon>
        <taxon>Polyneoptera</taxon>
        <taxon>Phasmatodea</taxon>
        <taxon>Verophasmatodea</taxon>
        <taxon>Anareolatae</taxon>
        <taxon>Phasmatidae</taxon>
        <taxon>Eurycanthinae</taxon>
        <taxon>Dryococelus</taxon>
    </lineage>
</organism>
<evidence type="ECO:0000256" key="1">
    <source>
        <dbReference type="SAM" id="MobiDB-lite"/>
    </source>
</evidence>
<proteinExistence type="predicted"/>
<comment type="caution">
    <text evidence="2">The sequence shown here is derived from an EMBL/GenBank/DDBJ whole genome shotgun (WGS) entry which is preliminary data.</text>
</comment>
<keyword evidence="3" id="KW-1185">Reference proteome</keyword>
<accession>A0ABQ9HY56</accession>
<feature type="compositionally biased region" description="Polar residues" evidence="1">
    <location>
        <begin position="170"/>
        <end position="185"/>
    </location>
</feature>
<feature type="compositionally biased region" description="Basic and acidic residues" evidence="1">
    <location>
        <begin position="124"/>
        <end position="138"/>
    </location>
</feature>